<name>A0ABV6FJZ4_9BURK</name>
<dbReference type="SUPFAM" id="SSF55073">
    <property type="entry name" value="Nucleotide cyclase"/>
    <property type="match status" value="1"/>
</dbReference>
<dbReference type="Proteomes" id="UP001589773">
    <property type="component" value="Unassembled WGS sequence"/>
</dbReference>
<dbReference type="InterPro" id="IPR043128">
    <property type="entry name" value="Rev_trsase/Diguanyl_cyclase"/>
</dbReference>
<dbReference type="CDD" id="cd01949">
    <property type="entry name" value="GGDEF"/>
    <property type="match status" value="1"/>
</dbReference>
<reference evidence="4 5" key="1">
    <citation type="submission" date="2024-09" db="EMBL/GenBank/DDBJ databases">
        <authorList>
            <person name="Sun Q."/>
            <person name="Mori K."/>
        </authorList>
    </citation>
    <scope>NUCLEOTIDE SEQUENCE [LARGE SCALE GENOMIC DNA]</scope>
    <source>
        <strain evidence="4 5">CCM 7792</strain>
    </source>
</reference>
<organism evidence="4 5">
    <name type="scientific">Massilia consociata</name>
    <dbReference type="NCBI Taxonomy" id="760117"/>
    <lineage>
        <taxon>Bacteria</taxon>
        <taxon>Pseudomonadati</taxon>
        <taxon>Pseudomonadota</taxon>
        <taxon>Betaproteobacteria</taxon>
        <taxon>Burkholderiales</taxon>
        <taxon>Oxalobacteraceae</taxon>
        <taxon>Telluria group</taxon>
        <taxon>Massilia</taxon>
    </lineage>
</organism>
<dbReference type="EC" id="2.7.7.65" evidence="1"/>
<evidence type="ECO:0000259" key="3">
    <source>
        <dbReference type="PROSITE" id="PS50887"/>
    </source>
</evidence>
<comment type="caution">
    <text evidence="4">The sequence shown here is derived from an EMBL/GenBank/DDBJ whole genome shotgun (WGS) entry which is preliminary data.</text>
</comment>
<dbReference type="EMBL" id="JBHLWP010000016">
    <property type="protein sequence ID" value="MFC0253634.1"/>
    <property type="molecule type" value="Genomic_DNA"/>
</dbReference>
<keyword evidence="5" id="KW-1185">Reference proteome</keyword>
<evidence type="ECO:0000313" key="4">
    <source>
        <dbReference type="EMBL" id="MFC0253634.1"/>
    </source>
</evidence>
<dbReference type="PANTHER" id="PTHR45138:SF9">
    <property type="entry name" value="DIGUANYLATE CYCLASE DGCM-RELATED"/>
    <property type="match status" value="1"/>
</dbReference>
<dbReference type="InterPro" id="IPR000160">
    <property type="entry name" value="GGDEF_dom"/>
</dbReference>
<dbReference type="InterPro" id="IPR029787">
    <property type="entry name" value="Nucleotide_cyclase"/>
</dbReference>
<dbReference type="PROSITE" id="PS50887">
    <property type="entry name" value="GGDEF"/>
    <property type="match status" value="1"/>
</dbReference>
<feature type="domain" description="GGDEF" evidence="3">
    <location>
        <begin position="303"/>
        <end position="436"/>
    </location>
</feature>
<dbReference type="PANTHER" id="PTHR45138">
    <property type="entry name" value="REGULATORY COMPONENTS OF SENSORY TRANSDUCTION SYSTEM"/>
    <property type="match status" value="1"/>
</dbReference>
<sequence length="450" mass="50279">MTSGTPLYRNHVLLLSQSFFIKDNRAELLLHAHKYDFDILFFDELSRFVEAVARDDEGNLYVIDLDALHNMQSDMQDSRKTLMLGELLQRLPGDHSYVYLQSARQGGRFLLQQRLVDSNCLAYAEKPIANDVLVDKLFNLFVQQKRGDLVRMMVLGDAPGLDPDALLRQRIELIPHADAQTLHVRVKEVQPDIVLVTDAEYRRTEALVRVLKKNIEADPVREVVLAQCRPDDALSMNALASGFDAVLPAGTPGLLAPQLVNRANKIRVNKDLIGKDRATGLLNKVGLQRKAQELIRQAAREERPLAFGVLDIDKFKTINDTWGHHFGDIVIKRLSLALGAQLAEGDLLSRFGGEEFVLVFWNCTLEQGWGRLDAMRQAFGAIPFEVKPGEVRHFSFSGGMAAYPACRSENELFLRADAMLYEAKQGGRNRICPAPAPQRVAGTQAAADAL</sequence>
<evidence type="ECO:0000313" key="5">
    <source>
        <dbReference type="Proteomes" id="UP001589773"/>
    </source>
</evidence>
<evidence type="ECO:0000256" key="2">
    <source>
        <dbReference type="ARBA" id="ARBA00034247"/>
    </source>
</evidence>
<accession>A0ABV6FJZ4</accession>
<comment type="catalytic activity">
    <reaction evidence="2">
        <text>2 GTP = 3',3'-c-di-GMP + 2 diphosphate</text>
        <dbReference type="Rhea" id="RHEA:24898"/>
        <dbReference type="ChEBI" id="CHEBI:33019"/>
        <dbReference type="ChEBI" id="CHEBI:37565"/>
        <dbReference type="ChEBI" id="CHEBI:58805"/>
        <dbReference type="EC" id="2.7.7.65"/>
    </reaction>
</comment>
<dbReference type="RefSeq" id="WP_379680756.1">
    <property type="nucleotide sequence ID" value="NZ_JBHLWP010000016.1"/>
</dbReference>
<dbReference type="GO" id="GO:0052621">
    <property type="term" value="F:diguanylate cyclase activity"/>
    <property type="evidence" value="ECO:0007669"/>
    <property type="project" value="UniProtKB-EC"/>
</dbReference>
<keyword evidence="4" id="KW-0548">Nucleotidyltransferase</keyword>
<dbReference type="SMART" id="SM00267">
    <property type="entry name" value="GGDEF"/>
    <property type="match status" value="1"/>
</dbReference>
<dbReference type="Gene3D" id="3.30.70.270">
    <property type="match status" value="1"/>
</dbReference>
<dbReference type="InterPro" id="IPR050469">
    <property type="entry name" value="Diguanylate_Cyclase"/>
</dbReference>
<protein>
    <recommendedName>
        <fullName evidence="1">diguanylate cyclase</fullName>
        <ecNumber evidence="1">2.7.7.65</ecNumber>
    </recommendedName>
</protein>
<dbReference type="NCBIfam" id="TIGR00254">
    <property type="entry name" value="GGDEF"/>
    <property type="match status" value="1"/>
</dbReference>
<proteinExistence type="predicted"/>
<gene>
    <name evidence="4" type="ORF">ACFFJK_17185</name>
</gene>
<evidence type="ECO:0000256" key="1">
    <source>
        <dbReference type="ARBA" id="ARBA00012528"/>
    </source>
</evidence>
<keyword evidence="4" id="KW-0808">Transferase</keyword>
<dbReference type="Pfam" id="PF00990">
    <property type="entry name" value="GGDEF"/>
    <property type="match status" value="1"/>
</dbReference>